<feature type="region of interest" description="Disordered" evidence="1">
    <location>
        <begin position="1"/>
        <end position="24"/>
    </location>
</feature>
<dbReference type="Proteomes" id="UP000789901">
    <property type="component" value="Unassembled WGS sequence"/>
</dbReference>
<accession>A0ABN7WMP5</accession>
<feature type="non-terminal residue" evidence="2">
    <location>
        <position position="102"/>
    </location>
</feature>
<feature type="compositionally biased region" description="Basic residues" evidence="1">
    <location>
        <begin position="1"/>
        <end position="12"/>
    </location>
</feature>
<feature type="non-terminal residue" evidence="2">
    <location>
        <position position="1"/>
    </location>
</feature>
<name>A0ABN7WMP5_GIGMA</name>
<feature type="region of interest" description="Disordered" evidence="1">
    <location>
        <begin position="51"/>
        <end position="85"/>
    </location>
</feature>
<proteinExistence type="predicted"/>
<organism evidence="2 3">
    <name type="scientific">Gigaspora margarita</name>
    <dbReference type="NCBI Taxonomy" id="4874"/>
    <lineage>
        <taxon>Eukaryota</taxon>
        <taxon>Fungi</taxon>
        <taxon>Fungi incertae sedis</taxon>
        <taxon>Mucoromycota</taxon>
        <taxon>Glomeromycotina</taxon>
        <taxon>Glomeromycetes</taxon>
        <taxon>Diversisporales</taxon>
        <taxon>Gigasporaceae</taxon>
        <taxon>Gigaspora</taxon>
    </lineage>
</organism>
<dbReference type="EMBL" id="CAJVQB010051918">
    <property type="protein sequence ID" value="CAG8835661.1"/>
    <property type="molecule type" value="Genomic_DNA"/>
</dbReference>
<keyword evidence="3" id="KW-1185">Reference proteome</keyword>
<gene>
    <name evidence="2" type="ORF">GMARGA_LOCUS32682</name>
</gene>
<evidence type="ECO:0000313" key="2">
    <source>
        <dbReference type="EMBL" id="CAG8835661.1"/>
    </source>
</evidence>
<reference evidence="2 3" key="1">
    <citation type="submission" date="2021-06" db="EMBL/GenBank/DDBJ databases">
        <authorList>
            <person name="Kallberg Y."/>
            <person name="Tangrot J."/>
            <person name="Rosling A."/>
        </authorList>
    </citation>
    <scope>NUCLEOTIDE SEQUENCE [LARGE SCALE GENOMIC DNA]</scope>
    <source>
        <strain evidence="2 3">120-4 pot B 10/14</strain>
    </source>
</reference>
<protein>
    <submittedName>
        <fullName evidence="2">34280_t:CDS:1</fullName>
    </submittedName>
</protein>
<evidence type="ECO:0000313" key="3">
    <source>
        <dbReference type="Proteomes" id="UP000789901"/>
    </source>
</evidence>
<comment type="caution">
    <text evidence="2">The sequence shown here is derived from an EMBL/GenBank/DDBJ whole genome shotgun (WGS) entry which is preliminary data.</text>
</comment>
<evidence type="ECO:0000256" key="1">
    <source>
        <dbReference type="SAM" id="MobiDB-lite"/>
    </source>
</evidence>
<sequence length="102" mass="11897">KAPTKQKMKHTQKHETSYSQDTKNKLMKTKILKITLTNYKTTPMKEKQNFGLQKRICCKPKSTNNDDTENDNQTKRRAKTPIPVNDYDVMALTKRKTKVPTL</sequence>